<evidence type="ECO:0000256" key="2">
    <source>
        <dbReference type="RuleBase" id="RU000587"/>
    </source>
</evidence>
<dbReference type="GO" id="GO:0030170">
    <property type="term" value="F:pyridoxal phosphate binding"/>
    <property type="evidence" value="ECO:0007669"/>
    <property type="project" value="TreeGrafter"/>
</dbReference>
<comment type="cofactor">
    <cofactor evidence="2">
        <name>pyridoxal 5'-phosphate</name>
        <dbReference type="ChEBI" id="CHEBI:597326"/>
    </cofactor>
</comment>
<name>A0A915JQQ5_ROMCU</name>
<dbReference type="GO" id="GO:0005980">
    <property type="term" value="P:glycogen catabolic process"/>
    <property type="evidence" value="ECO:0007669"/>
    <property type="project" value="TreeGrafter"/>
</dbReference>
<dbReference type="Pfam" id="PF00343">
    <property type="entry name" value="Phosphorylase"/>
    <property type="match status" value="1"/>
</dbReference>
<dbReference type="SUPFAM" id="SSF53756">
    <property type="entry name" value="UDP-Glycosyltransferase/glycogen phosphorylase"/>
    <property type="match status" value="1"/>
</dbReference>
<dbReference type="GO" id="GO:0008184">
    <property type="term" value="F:glycogen phosphorylase activity"/>
    <property type="evidence" value="ECO:0007669"/>
    <property type="project" value="InterPro"/>
</dbReference>
<dbReference type="AlphaFoldDB" id="A0A915JQQ5"/>
<sequence length="184" mass="21585">MRRMSLIEEDGEKRINMAHLCIAGSHAINGVAALHSEIIKRDVFKDFYELWPEKFQNKTNGITPRRWLLLSNPSLSDLIADKIGEDWITNLDLLQKLKEFDRNPGFLEALRRVKQENKLRAAQWLSEAYNVEVDPSSLFDIQVKRIHEYKRQLLNCLHIITLYNRIKRDPSKRYVPRTVMIGGK</sequence>
<comment type="function">
    <text evidence="2">Allosteric enzyme that catalyzes the rate-limiting step in glycogen catabolism, the phosphorolytic cleavage of glycogen to produce glucose-1-phosphate, and plays a central role in maintaining cellular and organismal glucose homeostasis.</text>
</comment>
<evidence type="ECO:0000313" key="3">
    <source>
        <dbReference type="Proteomes" id="UP000887565"/>
    </source>
</evidence>
<proteinExistence type="inferred from homology"/>
<accession>A0A915JQQ5</accession>
<dbReference type="WBParaSite" id="nRc.2.0.1.t28594-RA">
    <property type="protein sequence ID" value="nRc.2.0.1.t28594-RA"/>
    <property type="gene ID" value="nRc.2.0.1.g28594"/>
</dbReference>
<keyword evidence="2" id="KW-0328">Glycosyltransferase</keyword>
<evidence type="ECO:0000256" key="1">
    <source>
        <dbReference type="ARBA" id="ARBA00006047"/>
    </source>
</evidence>
<keyword evidence="2" id="KW-0808">Transferase</keyword>
<protein>
    <recommendedName>
        <fullName evidence="2">Alpha-1,4 glucan phosphorylase</fullName>
        <ecNumber evidence="2">2.4.1.1</ecNumber>
    </recommendedName>
</protein>
<keyword evidence="2" id="KW-0119">Carbohydrate metabolism</keyword>
<keyword evidence="2" id="KW-0663">Pyridoxal phosphate</keyword>
<dbReference type="InterPro" id="IPR000811">
    <property type="entry name" value="Glyco_trans_35"/>
</dbReference>
<dbReference type="GO" id="GO:0005737">
    <property type="term" value="C:cytoplasm"/>
    <property type="evidence" value="ECO:0007669"/>
    <property type="project" value="TreeGrafter"/>
</dbReference>
<evidence type="ECO:0000313" key="4">
    <source>
        <dbReference type="WBParaSite" id="nRc.2.0.1.t28594-RA"/>
    </source>
</evidence>
<dbReference type="Proteomes" id="UP000887565">
    <property type="component" value="Unplaced"/>
</dbReference>
<dbReference type="EC" id="2.4.1.1" evidence="2"/>
<comment type="catalytic activity">
    <reaction evidence="2">
        <text>[(1-&gt;4)-alpha-D-glucosyl](n) + phosphate = [(1-&gt;4)-alpha-D-glucosyl](n-1) + alpha-D-glucose 1-phosphate</text>
        <dbReference type="Rhea" id="RHEA:41732"/>
        <dbReference type="Rhea" id="RHEA-COMP:9584"/>
        <dbReference type="Rhea" id="RHEA-COMP:9586"/>
        <dbReference type="ChEBI" id="CHEBI:15444"/>
        <dbReference type="ChEBI" id="CHEBI:43474"/>
        <dbReference type="ChEBI" id="CHEBI:58601"/>
        <dbReference type="EC" id="2.4.1.1"/>
    </reaction>
</comment>
<dbReference type="PANTHER" id="PTHR11468:SF13">
    <property type="entry name" value="GLYCOGEN PHOSPHORYLASE"/>
    <property type="match status" value="1"/>
</dbReference>
<dbReference type="OMA" id="MIPRTVM"/>
<dbReference type="Gene3D" id="3.40.50.2000">
    <property type="entry name" value="Glycogen Phosphorylase B"/>
    <property type="match status" value="2"/>
</dbReference>
<keyword evidence="3" id="KW-1185">Reference proteome</keyword>
<comment type="similarity">
    <text evidence="1 2">Belongs to the glycogen phosphorylase family.</text>
</comment>
<reference evidence="4" key="1">
    <citation type="submission" date="2022-11" db="UniProtKB">
        <authorList>
            <consortium name="WormBaseParasite"/>
        </authorList>
    </citation>
    <scope>IDENTIFICATION</scope>
</reference>
<dbReference type="PANTHER" id="PTHR11468">
    <property type="entry name" value="GLYCOGEN PHOSPHORYLASE"/>
    <property type="match status" value="1"/>
</dbReference>
<organism evidence="3 4">
    <name type="scientific">Romanomermis culicivorax</name>
    <name type="common">Nematode worm</name>
    <dbReference type="NCBI Taxonomy" id="13658"/>
    <lineage>
        <taxon>Eukaryota</taxon>
        <taxon>Metazoa</taxon>
        <taxon>Ecdysozoa</taxon>
        <taxon>Nematoda</taxon>
        <taxon>Enoplea</taxon>
        <taxon>Dorylaimia</taxon>
        <taxon>Mermithida</taxon>
        <taxon>Mermithoidea</taxon>
        <taxon>Mermithidae</taxon>
        <taxon>Romanomermis</taxon>
    </lineage>
</organism>